<dbReference type="PANTHER" id="PTHR21367">
    <property type="entry name" value="ARGININE-TRNA-PROTEIN TRANSFERASE 1"/>
    <property type="match status" value="1"/>
</dbReference>
<dbReference type="InterPro" id="IPR007471">
    <property type="entry name" value="N-end_Aminoacyl_Trfase_N"/>
</dbReference>
<feature type="region of interest" description="Disordered" evidence="5">
    <location>
        <begin position="329"/>
        <end position="352"/>
    </location>
</feature>
<dbReference type="InterPro" id="IPR030700">
    <property type="entry name" value="N-end_Aminoacyl_Trfase"/>
</dbReference>
<dbReference type="EMBL" id="JAEUBG010000190">
    <property type="protein sequence ID" value="KAH3688730.1"/>
    <property type="molecule type" value="Genomic_DNA"/>
</dbReference>
<gene>
    <name evidence="8" type="ORF">WICPIJ_000284</name>
</gene>
<dbReference type="SUPFAM" id="SSF55729">
    <property type="entry name" value="Acyl-CoA N-acyltransferases (Nat)"/>
    <property type="match status" value="1"/>
</dbReference>
<dbReference type="InterPro" id="IPR016181">
    <property type="entry name" value="Acyl_CoA_acyltransferase"/>
</dbReference>
<evidence type="ECO:0000259" key="6">
    <source>
        <dbReference type="Pfam" id="PF04376"/>
    </source>
</evidence>
<evidence type="ECO:0000256" key="2">
    <source>
        <dbReference type="ARBA" id="ARBA00012025"/>
    </source>
</evidence>
<evidence type="ECO:0000313" key="9">
    <source>
        <dbReference type="Proteomes" id="UP000774326"/>
    </source>
</evidence>
<evidence type="ECO:0000259" key="7">
    <source>
        <dbReference type="Pfam" id="PF04377"/>
    </source>
</evidence>
<evidence type="ECO:0000256" key="1">
    <source>
        <dbReference type="ARBA" id="ARBA00009991"/>
    </source>
</evidence>
<dbReference type="InterPro" id="IPR007472">
    <property type="entry name" value="N-end_Aminoacyl_Trfase_C"/>
</dbReference>
<comment type="caution">
    <text evidence="8">The sequence shown here is derived from an EMBL/GenBank/DDBJ whole genome shotgun (WGS) entry which is preliminary data.</text>
</comment>
<evidence type="ECO:0000256" key="5">
    <source>
        <dbReference type="SAM" id="MobiDB-lite"/>
    </source>
</evidence>
<dbReference type="Pfam" id="PF04376">
    <property type="entry name" value="ATE_N"/>
    <property type="match status" value="1"/>
</dbReference>
<feature type="domain" description="N-end rule aminoacyl transferase C-terminal" evidence="7">
    <location>
        <begin position="127"/>
        <end position="257"/>
    </location>
</feature>
<evidence type="ECO:0000256" key="3">
    <source>
        <dbReference type="ARBA" id="ARBA00022679"/>
    </source>
</evidence>
<reference evidence="8" key="2">
    <citation type="submission" date="2021-01" db="EMBL/GenBank/DDBJ databases">
        <authorList>
            <person name="Schikora-Tamarit M.A."/>
        </authorList>
    </citation>
    <scope>NUCLEOTIDE SEQUENCE</scope>
    <source>
        <strain evidence="8">CBS2887</strain>
    </source>
</reference>
<keyword evidence="4" id="KW-0012">Acyltransferase</keyword>
<dbReference type="Proteomes" id="UP000774326">
    <property type="component" value="Unassembled WGS sequence"/>
</dbReference>
<dbReference type="PANTHER" id="PTHR21367:SF1">
    <property type="entry name" value="ARGINYL-TRNA--PROTEIN TRANSFERASE 1"/>
    <property type="match status" value="1"/>
</dbReference>
<keyword evidence="3" id="KW-0808">Transferase</keyword>
<evidence type="ECO:0000256" key="4">
    <source>
        <dbReference type="ARBA" id="ARBA00023315"/>
    </source>
</evidence>
<dbReference type="Pfam" id="PF04377">
    <property type="entry name" value="ATE_C"/>
    <property type="match status" value="1"/>
</dbReference>
<name>A0A9P8TS47_WICPI</name>
<reference evidence="8" key="1">
    <citation type="journal article" date="2021" name="Open Biol.">
        <title>Shared evolutionary footprints suggest mitochondrial oxidative damage underlies multiple complex I losses in fungi.</title>
        <authorList>
            <person name="Schikora-Tamarit M.A."/>
            <person name="Marcet-Houben M."/>
            <person name="Nosek J."/>
            <person name="Gabaldon T."/>
        </authorList>
    </citation>
    <scope>NUCLEOTIDE SEQUENCE</scope>
    <source>
        <strain evidence="8">CBS2887</strain>
    </source>
</reference>
<dbReference type="GO" id="GO:0005737">
    <property type="term" value="C:cytoplasm"/>
    <property type="evidence" value="ECO:0007669"/>
    <property type="project" value="TreeGrafter"/>
</dbReference>
<dbReference type="EC" id="2.3.2.8" evidence="2"/>
<organism evidence="8 9">
    <name type="scientific">Wickerhamomyces pijperi</name>
    <name type="common">Yeast</name>
    <name type="synonym">Pichia pijperi</name>
    <dbReference type="NCBI Taxonomy" id="599730"/>
    <lineage>
        <taxon>Eukaryota</taxon>
        <taxon>Fungi</taxon>
        <taxon>Dikarya</taxon>
        <taxon>Ascomycota</taxon>
        <taxon>Saccharomycotina</taxon>
        <taxon>Saccharomycetes</taxon>
        <taxon>Phaffomycetales</taxon>
        <taxon>Wickerhamomycetaceae</taxon>
        <taxon>Wickerhamomyces</taxon>
    </lineage>
</organism>
<sequence length="420" mass="48819">MYFEDKTCGYCHNANPSTSSNSIGFQSENFTPSQYDRLINLGFRRSGTFIYKTNVLRNCCKMYTIRTRMDLLTVHKEFKQCVNRFNKKIGNEPNKDKEFNLSKEINKIITGNDRFQIINESAEFTEEKYQLYVKYQKLIHDDDKTSKKSFKRFLCDSPFMKSARISSDHSTIDEFGAIHQCYYLDSKLIAIAVLDVLPSGLSSVYLIYDPDHRDMELGKLSALLELVYCNEVLGLKHYYMGFIIENCQKMVYKKKFGCEVLNLRDYSWAGYQERCGQFEDNDQLLFDLGYLKDLVTDNEEYCKKWALKGVHFGDQLDKVFDAEGKLQLQTSKDPDKDSDDEEDDDNSTMYDLPLNIPGLRSLKDSFLADLDSLELLNFSTLMGRLRYFHFNGEKESTKKTLINLYRLLGPELLSEAVVII</sequence>
<dbReference type="AlphaFoldDB" id="A0A9P8TS47"/>
<accession>A0A9P8TS47</accession>
<evidence type="ECO:0000313" key="8">
    <source>
        <dbReference type="EMBL" id="KAH3688730.1"/>
    </source>
</evidence>
<comment type="similarity">
    <text evidence="1">Belongs to the R-transferase family.</text>
</comment>
<dbReference type="GO" id="GO:0004057">
    <property type="term" value="F:arginyl-tRNA--protein transferase activity"/>
    <property type="evidence" value="ECO:0007669"/>
    <property type="project" value="UniProtKB-EC"/>
</dbReference>
<keyword evidence="9" id="KW-1185">Reference proteome</keyword>
<proteinExistence type="inferred from homology"/>
<dbReference type="OrthoDB" id="74183at2759"/>
<feature type="compositionally biased region" description="Acidic residues" evidence="5">
    <location>
        <begin position="336"/>
        <end position="346"/>
    </location>
</feature>
<feature type="domain" description="N-end aminoacyl transferase N-terminal" evidence="6">
    <location>
        <begin position="7"/>
        <end position="80"/>
    </location>
</feature>
<protein>
    <recommendedName>
        <fullName evidence="2">arginyltransferase</fullName>
        <ecNumber evidence="2">2.3.2.8</ecNumber>
    </recommendedName>
</protein>